<dbReference type="PANTHER" id="PTHR48100">
    <property type="entry name" value="BROAD-SPECIFICITY PHOSPHATASE YOR283W-RELATED"/>
    <property type="match status" value="1"/>
</dbReference>
<dbReference type="InterPro" id="IPR029033">
    <property type="entry name" value="His_PPase_superfam"/>
</dbReference>
<dbReference type="AlphaFoldDB" id="A0A6M8HQU0"/>
<dbReference type="Proteomes" id="UP000500767">
    <property type="component" value="Chromosome"/>
</dbReference>
<dbReference type="Gene3D" id="3.40.50.1240">
    <property type="entry name" value="Phosphoglycerate mutase-like"/>
    <property type="match status" value="1"/>
</dbReference>
<dbReference type="EMBL" id="CP053708">
    <property type="protein sequence ID" value="QKE90718.1"/>
    <property type="molecule type" value="Genomic_DNA"/>
</dbReference>
<accession>A0A6M8HQU0</accession>
<dbReference type="SUPFAM" id="SSF53254">
    <property type="entry name" value="Phosphoglycerate mutase-like"/>
    <property type="match status" value="1"/>
</dbReference>
<dbReference type="PANTHER" id="PTHR48100:SF57">
    <property type="entry name" value="PHOSPHOGLYCERATE MUTASE"/>
    <property type="match status" value="1"/>
</dbReference>
<evidence type="ECO:0000313" key="2">
    <source>
        <dbReference type="Proteomes" id="UP000500767"/>
    </source>
</evidence>
<dbReference type="GO" id="GO:0005737">
    <property type="term" value="C:cytoplasm"/>
    <property type="evidence" value="ECO:0007669"/>
    <property type="project" value="TreeGrafter"/>
</dbReference>
<dbReference type="InterPro" id="IPR013078">
    <property type="entry name" value="His_Pase_superF_clade-1"/>
</dbReference>
<dbReference type="RefSeq" id="WP_171835669.1">
    <property type="nucleotide sequence ID" value="NZ_CP053708.1"/>
</dbReference>
<dbReference type="InterPro" id="IPR050275">
    <property type="entry name" value="PGM_Phosphatase"/>
</dbReference>
<gene>
    <name evidence="1" type="ORF">HN018_12320</name>
</gene>
<dbReference type="CDD" id="cd07067">
    <property type="entry name" value="HP_PGM_like"/>
    <property type="match status" value="1"/>
</dbReference>
<organism evidence="1 2">
    <name type="scientific">Lichenicola cladoniae</name>
    <dbReference type="NCBI Taxonomy" id="1484109"/>
    <lineage>
        <taxon>Bacteria</taxon>
        <taxon>Pseudomonadati</taxon>
        <taxon>Pseudomonadota</taxon>
        <taxon>Alphaproteobacteria</taxon>
        <taxon>Acetobacterales</taxon>
        <taxon>Acetobacteraceae</taxon>
        <taxon>Lichenicola</taxon>
    </lineage>
</organism>
<dbReference type="GO" id="GO:0016791">
    <property type="term" value="F:phosphatase activity"/>
    <property type="evidence" value="ECO:0007669"/>
    <property type="project" value="TreeGrafter"/>
</dbReference>
<reference evidence="1 2" key="1">
    <citation type="journal article" date="2014" name="World J. Microbiol. Biotechnol.">
        <title>Biodiversity and physiological characteristics of Antarctic and Arctic lichens-associated bacteria.</title>
        <authorList>
            <person name="Lee Y.M."/>
            <person name="Kim E.H."/>
            <person name="Lee H.K."/>
            <person name="Hong S.G."/>
        </authorList>
    </citation>
    <scope>NUCLEOTIDE SEQUENCE [LARGE SCALE GENOMIC DNA]</scope>
    <source>
        <strain evidence="1 2">PAMC 26569</strain>
    </source>
</reference>
<dbReference type="Pfam" id="PF00300">
    <property type="entry name" value="His_Phos_1"/>
    <property type="match status" value="1"/>
</dbReference>
<sequence>MILLRHCQSEFNLHFTRTRCDPGIVDPALTTDGLIQAQAAADALAEPRITRIIVSPYRRALQTATPIAERLGLPLTISSLIRERYAFVCDVGSPRSVLEREWPGIDFSGLDEIWWNDGSSSADGTPQRESEDSVIARAATFRAQMASMPDWQNALVVSHWGFLLALSGRSIENGRWLRIDPTEQLEGPIVWRHDQKPSDQKPDANPA</sequence>
<dbReference type="SMART" id="SM00855">
    <property type="entry name" value="PGAM"/>
    <property type="match status" value="1"/>
</dbReference>
<evidence type="ECO:0000313" key="1">
    <source>
        <dbReference type="EMBL" id="QKE90718.1"/>
    </source>
</evidence>
<dbReference type="KEGG" id="lck:HN018_12320"/>
<keyword evidence="2" id="KW-1185">Reference proteome</keyword>
<proteinExistence type="predicted"/>
<name>A0A6M8HQU0_9PROT</name>
<protein>
    <submittedName>
        <fullName evidence="1">Histidine phosphatase family protein</fullName>
    </submittedName>
</protein>